<dbReference type="GO" id="GO:0016791">
    <property type="term" value="F:phosphatase activity"/>
    <property type="evidence" value="ECO:0007669"/>
    <property type="project" value="InterPro"/>
</dbReference>
<dbReference type="InterPro" id="IPR036020">
    <property type="entry name" value="WW_dom_sf"/>
</dbReference>
<evidence type="ECO:0000259" key="2">
    <source>
        <dbReference type="PROSITE" id="PS50020"/>
    </source>
</evidence>
<dbReference type="SUPFAM" id="SSF51045">
    <property type="entry name" value="WW domain"/>
    <property type="match status" value="1"/>
</dbReference>
<dbReference type="Proteomes" id="UP001489004">
    <property type="component" value="Unassembled WGS sequence"/>
</dbReference>
<feature type="compositionally biased region" description="Low complexity" evidence="1">
    <location>
        <begin position="623"/>
        <end position="633"/>
    </location>
</feature>
<feature type="compositionally biased region" description="Polar residues" evidence="1">
    <location>
        <begin position="592"/>
        <end position="601"/>
    </location>
</feature>
<dbReference type="InterPro" id="IPR001202">
    <property type="entry name" value="WW_dom"/>
</dbReference>
<dbReference type="PANTHER" id="PTHR46817">
    <property type="entry name" value="PHOSPHOINOSITIDE PHOSPHATASE SAC9-RELATED"/>
    <property type="match status" value="1"/>
</dbReference>
<name>A0AAW1QB36_9CHLO</name>
<feature type="region of interest" description="Disordered" evidence="1">
    <location>
        <begin position="537"/>
        <end position="557"/>
    </location>
</feature>
<comment type="caution">
    <text evidence="4">The sequence shown here is derived from an EMBL/GenBank/DDBJ whole genome shotgun (WGS) entry which is preliminary data.</text>
</comment>
<dbReference type="CDD" id="cd00201">
    <property type="entry name" value="WW"/>
    <property type="match status" value="1"/>
</dbReference>
<dbReference type="PROSITE" id="PS50020">
    <property type="entry name" value="WW_DOMAIN_2"/>
    <property type="match status" value="1"/>
</dbReference>
<evidence type="ECO:0000259" key="3">
    <source>
        <dbReference type="PROSITE" id="PS50275"/>
    </source>
</evidence>
<feature type="domain" description="WW" evidence="2">
    <location>
        <begin position="585"/>
        <end position="619"/>
    </location>
</feature>
<dbReference type="InterPro" id="IPR002013">
    <property type="entry name" value="SAC_dom"/>
</dbReference>
<keyword evidence="5" id="KW-1185">Reference proteome</keyword>
<feature type="region of interest" description="Disordered" evidence="1">
    <location>
        <begin position="1"/>
        <end position="21"/>
    </location>
</feature>
<evidence type="ECO:0000313" key="4">
    <source>
        <dbReference type="EMBL" id="KAK9818315.1"/>
    </source>
</evidence>
<feature type="domain" description="SAC" evidence="3">
    <location>
        <begin position="166"/>
        <end position="564"/>
    </location>
</feature>
<accession>A0AAW1QB36</accession>
<dbReference type="Gene3D" id="2.20.70.10">
    <property type="match status" value="1"/>
</dbReference>
<feature type="region of interest" description="Disordered" evidence="1">
    <location>
        <begin position="782"/>
        <end position="803"/>
    </location>
</feature>
<dbReference type="EMBL" id="JALJOR010000004">
    <property type="protein sequence ID" value="KAK9818315.1"/>
    <property type="molecule type" value="Genomic_DNA"/>
</dbReference>
<reference evidence="4 5" key="1">
    <citation type="journal article" date="2024" name="Nat. Commun.">
        <title>Phylogenomics reveals the evolutionary origins of lichenization in chlorophyte algae.</title>
        <authorList>
            <person name="Puginier C."/>
            <person name="Libourel C."/>
            <person name="Otte J."/>
            <person name="Skaloud P."/>
            <person name="Haon M."/>
            <person name="Grisel S."/>
            <person name="Petersen M."/>
            <person name="Berrin J.G."/>
            <person name="Delaux P.M."/>
            <person name="Dal Grande F."/>
            <person name="Keller J."/>
        </authorList>
    </citation>
    <scope>NUCLEOTIDE SEQUENCE [LARGE SCALE GENOMIC DNA]</scope>
    <source>
        <strain evidence="4 5">SAG 2043</strain>
    </source>
</reference>
<dbReference type="PROSITE" id="PS50275">
    <property type="entry name" value="SAC"/>
    <property type="match status" value="1"/>
</dbReference>
<feature type="region of interest" description="Disordered" evidence="1">
    <location>
        <begin position="352"/>
        <end position="377"/>
    </location>
</feature>
<feature type="region of interest" description="Disordered" evidence="1">
    <location>
        <begin position="577"/>
        <end position="603"/>
    </location>
</feature>
<feature type="compositionally biased region" description="Low complexity" evidence="1">
    <location>
        <begin position="359"/>
        <end position="369"/>
    </location>
</feature>
<organism evidence="4 5">
    <name type="scientific">[Myrmecia] bisecta</name>
    <dbReference type="NCBI Taxonomy" id="41462"/>
    <lineage>
        <taxon>Eukaryota</taxon>
        <taxon>Viridiplantae</taxon>
        <taxon>Chlorophyta</taxon>
        <taxon>core chlorophytes</taxon>
        <taxon>Trebouxiophyceae</taxon>
        <taxon>Trebouxiales</taxon>
        <taxon>Trebouxiaceae</taxon>
        <taxon>Myrmecia</taxon>
    </lineage>
</organism>
<feature type="compositionally biased region" description="Low complexity" evidence="1">
    <location>
        <begin position="643"/>
        <end position="662"/>
    </location>
</feature>
<protein>
    <recommendedName>
        <fullName evidence="6">Phosphoinositide phosphatase SAC9</fullName>
    </recommendedName>
</protein>
<dbReference type="PROSITE" id="PS01159">
    <property type="entry name" value="WW_DOMAIN_1"/>
    <property type="match status" value="1"/>
</dbReference>
<evidence type="ECO:0000256" key="1">
    <source>
        <dbReference type="SAM" id="MobiDB-lite"/>
    </source>
</evidence>
<proteinExistence type="predicted"/>
<sequence>MKVSEPATTTSSSPNFTQRHFQPNAKRNTSCLLVRSKDSEQYSLITSLATRWDTQLIKIDPKGGRLQFDNRKGVDVFATEGEALDRLALSEQHEIVERGCALLGYAPVGNVGMVLLATRVRPVATLPGGHVVKLVAESKWLQVPLQEFGDHGKRLSPEEMDNLQQLPNYTLNNAHYYCETIDITRPFPSSQPVASPSWEFVWNRWLSAALRATSLPGHCPHLLQGVVESRTLDDVDGDKYTIALFSRRSRLHPGTRYIARGLNGLASCGNEIECEQVVWTCSSKDDDTLKWSSYVWRRGTVPIWWGVELKSGGVGEATIVVSSEHPYKGTKRYFRRLQRRYVPNPDVQASIRSVEGRRSSSGGASSSGGESDGEAAADVDRSLRVPVTCINLLRCNMQRKDELLLSEHFSEGVRTVRRAFPNIPIRVLNFDWHGMIKELKEKGTVEGLWELLQTVMSQANVSQGTLEPVTSPSSARVPGTTTWDNLWAMRWSGQQQGLLRYNCADSLDRTNAASYFGAVQVLVEQCRRLGINIEPTASAPSSAAARSAASKAKKNDVASLEISSIHRRVKDLMRERMQAPKQAEAPLPAGWEQSTDPTTGKTFYIDHNTKATTWVRPGAVSAAAAAEQAAAETKASEPAHGPDSGANSESEGGESDSATGTSRGQRPGWGLFGCSVDDMRTRLLPDLVACHAEIFLINGDMNSNLYTSSRAMHSAILGLLQGESGAVSKAGIGKLQNISVSVQRRWNNVLSDATRQSVVEMFLGLRLDHHFPSVKFLYNDSLPMNDDSDEEVSEDEGEAHLPPIKPQDAAVVNEHALLEAAAEHHAPPEPVQSAGPAVGAVTADLLDMGSPLPGSASDFKLPLIGMGPEGQPAQAAKAVTSTTWL</sequence>
<dbReference type="SMART" id="SM00456">
    <property type="entry name" value="WW"/>
    <property type="match status" value="1"/>
</dbReference>
<dbReference type="AlphaFoldDB" id="A0AAW1QB36"/>
<feature type="region of interest" description="Disordered" evidence="1">
    <location>
        <begin position="623"/>
        <end position="667"/>
    </location>
</feature>
<evidence type="ECO:0008006" key="6">
    <source>
        <dbReference type="Google" id="ProtNLM"/>
    </source>
</evidence>
<dbReference type="Pfam" id="PF00397">
    <property type="entry name" value="WW"/>
    <property type="match status" value="1"/>
</dbReference>
<feature type="compositionally biased region" description="Acidic residues" evidence="1">
    <location>
        <begin position="786"/>
        <end position="797"/>
    </location>
</feature>
<dbReference type="Pfam" id="PF02383">
    <property type="entry name" value="Syja_N"/>
    <property type="match status" value="1"/>
</dbReference>
<gene>
    <name evidence="4" type="ORF">WJX72_010447</name>
</gene>
<dbReference type="PANTHER" id="PTHR46817:SF1">
    <property type="entry name" value="SAC DOMAIN-CONTAINING PROTEIN"/>
    <property type="match status" value="1"/>
</dbReference>
<evidence type="ECO:0000313" key="5">
    <source>
        <dbReference type="Proteomes" id="UP001489004"/>
    </source>
</evidence>
<feature type="compositionally biased region" description="Low complexity" evidence="1">
    <location>
        <begin position="537"/>
        <end position="550"/>
    </location>
</feature>